<keyword evidence="6 8" id="KW-1133">Transmembrane helix</keyword>
<dbReference type="NCBIfam" id="TIGR01625">
    <property type="entry name" value="YidE_YbjL_dupl"/>
    <property type="match status" value="1"/>
</dbReference>
<evidence type="ECO:0000256" key="7">
    <source>
        <dbReference type="ARBA" id="ARBA00023136"/>
    </source>
</evidence>
<dbReference type="RefSeq" id="WP_165237522.1">
    <property type="nucleotide sequence ID" value="NZ_JAAKZV010000056.1"/>
</dbReference>
<dbReference type="InterPro" id="IPR006037">
    <property type="entry name" value="RCK_C"/>
</dbReference>
<dbReference type="GO" id="GO:0008324">
    <property type="term" value="F:monoatomic cation transmembrane transporter activity"/>
    <property type="evidence" value="ECO:0007669"/>
    <property type="project" value="InterPro"/>
</dbReference>
<dbReference type="PANTHER" id="PTHR30445">
    <property type="entry name" value="K(+)_H(+) ANTIPORTER SUBUNIT KHTT"/>
    <property type="match status" value="1"/>
</dbReference>
<dbReference type="GO" id="GO:0006813">
    <property type="term" value="P:potassium ion transport"/>
    <property type="evidence" value="ECO:0007669"/>
    <property type="project" value="InterPro"/>
</dbReference>
<dbReference type="EMBL" id="JAAKZV010000056">
    <property type="protein sequence ID" value="NGN65263.1"/>
    <property type="molecule type" value="Genomic_DNA"/>
</dbReference>
<dbReference type="SUPFAM" id="SSF116726">
    <property type="entry name" value="TrkA C-terminal domain-like"/>
    <property type="match status" value="1"/>
</dbReference>
<feature type="transmembrane region" description="Helical" evidence="8">
    <location>
        <begin position="446"/>
        <end position="468"/>
    </location>
</feature>
<comment type="caution">
    <text evidence="10">The sequence shown here is derived from an EMBL/GenBank/DDBJ whole genome shotgun (WGS) entry which is preliminary data.</text>
</comment>
<organism evidence="10 11">
    <name type="scientific">Streptomyces coryli</name>
    <dbReference type="NCBI Taxonomy" id="1128680"/>
    <lineage>
        <taxon>Bacteria</taxon>
        <taxon>Bacillati</taxon>
        <taxon>Actinomycetota</taxon>
        <taxon>Actinomycetes</taxon>
        <taxon>Kitasatosporales</taxon>
        <taxon>Streptomycetaceae</taxon>
        <taxon>Streptomyces</taxon>
    </lineage>
</organism>
<feature type="transmembrane region" description="Helical" evidence="8">
    <location>
        <begin position="6"/>
        <end position="25"/>
    </location>
</feature>
<evidence type="ECO:0000313" key="10">
    <source>
        <dbReference type="EMBL" id="NGN65263.1"/>
    </source>
</evidence>
<sequence>MWGFLADNPYVTLFAVITAGSLLGLVRFGPVVLGPAGVLFVGLLVGALDPAIGKAAPAALGAVGLAFYVYTVGLESGPAFFRELRPQLTVMAGAVAALVVTAAAVGWLGSGLLGIPGGYLAGGYAGIGTTTPGLAAAQAAAEKPEQPAVGYAIGYPLAVVLAILAIAFIAGRSSWGSAKDPGSPLPRRLIARTIRVDRAAQLRDVPEIADGRVLISVMQPAGAASEVALDARTTAAGDRMVLVGGEEAVAAATERLGALDSAHLLDDRSQVDYRRILLTNPDLAGHTLGDLRLAEKYGAMATRLRRGDQDLLAHDDLVVQLDDRIRVAMPRERTREVTAYLGDVEARVSQVSAVSLGLGLTLGFLIGIPSVTLGGSAFALGTAAGPLIAGMVLGRLRRTGPIVWTLPTRANLTLRQIGLLLFLAVVGITSGDAFRKYAFTALGGKLVLLLTVTALLSYGLFSLAAKLLGQSRERTTGLLAGYVGNPALLAYANGRVHDSRVNTGYATLFALAILVKIACIQVIVAL</sequence>
<dbReference type="PROSITE" id="PS51202">
    <property type="entry name" value="RCK_C"/>
    <property type="match status" value="1"/>
</dbReference>
<evidence type="ECO:0000256" key="1">
    <source>
        <dbReference type="ARBA" id="ARBA00004651"/>
    </source>
</evidence>
<evidence type="ECO:0000256" key="8">
    <source>
        <dbReference type="SAM" id="Phobius"/>
    </source>
</evidence>
<evidence type="ECO:0000256" key="5">
    <source>
        <dbReference type="ARBA" id="ARBA00022692"/>
    </source>
</evidence>
<comment type="subcellular location">
    <subcellularLocation>
        <location evidence="1">Cell membrane</location>
        <topology evidence="1">Multi-pass membrane protein</topology>
    </subcellularLocation>
</comment>
<keyword evidence="11" id="KW-1185">Reference proteome</keyword>
<feature type="transmembrane region" description="Helical" evidence="8">
    <location>
        <begin position="351"/>
        <end position="371"/>
    </location>
</feature>
<evidence type="ECO:0000313" key="11">
    <source>
        <dbReference type="Proteomes" id="UP000481583"/>
    </source>
</evidence>
<dbReference type="Pfam" id="PF06826">
    <property type="entry name" value="Asp-Al_Ex"/>
    <property type="match status" value="2"/>
</dbReference>
<feature type="transmembrane region" description="Helical" evidence="8">
    <location>
        <begin position="504"/>
        <end position="525"/>
    </location>
</feature>
<evidence type="ECO:0000256" key="6">
    <source>
        <dbReference type="ARBA" id="ARBA00022989"/>
    </source>
</evidence>
<dbReference type="Gene3D" id="3.30.70.1450">
    <property type="entry name" value="Regulator of K+ conductance, C-terminal domain"/>
    <property type="match status" value="1"/>
</dbReference>
<feature type="transmembrane region" description="Helical" evidence="8">
    <location>
        <begin position="32"/>
        <end position="52"/>
    </location>
</feature>
<keyword evidence="4" id="KW-1003">Cell membrane</keyword>
<name>A0A6G4TZK7_9ACTN</name>
<evidence type="ECO:0000259" key="9">
    <source>
        <dbReference type="PROSITE" id="PS51202"/>
    </source>
</evidence>
<reference evidence="10 11" key="1">
    <citation type="submission" date="2020-02" db="EMBL/GenBank/DDBJ databases">
        <title>Whole-genome analyses of novel actinobacteria.</title>
        <authorList>
            <person name="Sahin N."/>
        </authorList>
    </citation>
    <scope>NUCLEOTIDE SEQUENCE [LARGE SCALE GENOMIC DNA]</scope>
    <source>
        <strain evidence="10 11">A7024</strain>
    </source>
</reference>
<accession>A0A6G4TZK7</accession>
<dbReference type="InterPro" id="IPR006512">
    <property type="entry name" value="YidE_YbjL"/>
</dbReference>
<dbReference type="AlphaFoldDB" id="A0A6G4TZK7"/>
<evidence type="ECO:0000256" key="3">
    <source>
        <dbReference type="ARBA" id="ARBA00022448"/>
    </source>
</evidence>
<feature type="transmembrane region" description="Helical" evidence="8">
    <location>
        <begin position="88"/>
        <end position="109"/>
    </location>
</feature>
<dbReference type="InterPro" id="IPR036721">
    <property type="entry name" value="RCK_C_sf"/>
</dbReference>
<proteinExistence type="inferred from homology"/>
<evidence type="ECO:0000256" key="2">
    <source>
        <dbReference type="ARBA" id="ARBA00009854"/>
    </source>
</evidence>
<dbReference type="InterPro" id="IPR050144">
    <property type="entry name" value="AAE_transporter"/>
</dbReference>
<evidence type="ECO:0000256" key="4">
    <source>
        <dbReference type="ARBA" id="ARBA00022475"/>
    </source>
</evidence>
<keyword evidence="7 8" id="KW-0472">Membrane</keyword>
<protein>
    <submittedName>
        <fullName evidence="10">Transporter</fullName>
    </submittedName>
</protein>
<dbReference type="Proteomes" id="UP000481583">
    <property type="component" value="Unassembled WGS sequence"/>
</dbReference>
<keyword evidence="3" id="KW-0813">Transport</keyword>
<feature type="transmembrane region" description="Helical" evidence="8">
    <location>
        <begin position="377"/>
        <end position="396"/>
    </location>
</feature>
<comment type="similarity">
    <text evidence="2">Belongs to the AAE transporter (TC 2.A.81) family.</text>
</comment>
<dbReference type="Pfam" id="PF02080">
    <property type="entry name" value="TrkA_C"/>
    <property type="match status" value="1"/>
</dbReference>
<feature type="domain" description="RCK C-terminal" evidence="9">
    <location>
        <begin position="259"/>
        <end position="343"/>
    </location>
</feature>
<feature type="transmembrane region" description="Helical" evidence="8">
    <location>
        <begin position="148"/>
        <end position="170"/>
    </location>
</feature>
<dbReference type="GO" id="GO:0005886">
    <property type="term" value="C:plasma membrane"/>
    <property type="evidence" value="ECO:0007669"/>
    <property type="project" value="UniProtKB-SubCell"/>
</dbReference>
<feature type="transmembrane region" description="Helical" evidence="8">
    <location>
        <begin position="58"/>
        <end position="81"/>
    </location>
</feature>
<feature type="transmembrane region" description="Helical" evidence="8">
    <location>
        <begin position="417"/>
        <end position="434"/>
    </location>
</feature>
<gene>
    <name evidence="10" type="ORF">G5C51_15315</name>
</gene>
<keyword evidence="5 8" id="KW-0812">Transmembrane</keyword>
<dbReference type="PANTHER" id="PTHR30445:SF3">
    <property type="entry name" value="TRANSPORT PROTEIN YIDE-RELATED"/>
    <property type="match status" value="1"/>
</dbReference>